<proteinExistence type="inferred from homology"/>
<evidence type="ECO:0000256" key="2">
    <source>
        <dbReference type="ARBA" id="ARBA00023004"/>
    </source>
</evidence>
<evidence type="ECO:0000313" key="5">
    <source>
        <dbReference type="Proteomes" id="UP000614200"/>
    </source>
</evidence>
<dbReference type="InterPro" id="IPR036821">
    <property type="entry name" value="Peptide_deformylase_sf"/>
</dbReference>
<comment type="cofactor">
    <cofactor evidence="3">
        <name>Fe(2+)</name>
        <dbReference type="ChEBI" id="CHEBI:29033"/>
    </cofactor>
    <text evidence="3">Binds 1 Fe(2+) ion.</text>
</comment>
<dbReference type="SUPFAM" id="SSF56420">
    <property type="entry name" value="Peptide deformylase"/>
    <property type="match status" value="1"/>
</dbReference>
<feature type="binding site" evidence="3">
    <location>
        <position position="136"/>
    </location>
    <ligand>
        <name>Fe cation</name>
        <dbReference type="ChEBI" id="CHEBI:24875"/>
    </ligand>
</feature>
<dbReference type="PANTHER" id="PTHR10458">
    <property type="entry name" value="PEPTIDE DEFORMYLASE"/>
    <property type="match status" value="1"/>
</dbReference>
<feature type="binding site" evidence="3">
    <location>
        <position position="90"/>
    </location>
    <ligand>
        <name>Fe cation</name>
        <dbReference type="ChEBI" id="CHEBI:24875"/>
    </ligand>
</feature>
<dbReference type="Proteomes" id="UP000614200">
    <property type="component" value="Unassembled WGS sequence"/>
</dbReference>
<dbReference type="EMBL" id="JADKNH010000001">
    <property type="protein sequence ID" value="MBF4691670.1"/>
    <property type="molecule type" value="Genomic_DNA"/>
</dbReference>
<comment type="caution">
    <text evidence="4">The sequence shown here is derived from an EMBL/GenBank/DDBJ whole genome shotgun (WGS) entry which is preliminary data.</text>
</comment>
<dbReference type="Pfam" id="PF01327">
    <property type="entry name" value="Pep_deformylase"/>
    <property type="match status" value="1"/>
</dbReference>
<keyword evidence="5" id="KW-1185">Reference proteome</keyword>
<sequence length="155" mass="17609">MAIRTIRLEDDPILRKTSKQVTKFDKKLEQLVDDMIETMHDAEGVGLAAPQIGVLKRVVVIDLYDDEGPFELINPEIVETRGEQCKFEGCLSVPGKSGKVIRPEYTKVRFQDVHGDFYEVEGEELLAIVLCHEIDHLNGILYIDKQIEVLEDEAL</sequence>
<name>A0ABR9ZMI3_9FIRM</name>
<dbReference type="RefSeq" id="WP_194699916.1">
    <property type="nucleotide sequence ID" value="NZ_JADKNH010000001.1"/>
</dbReference>
<protein>
    <recommendedName>
        <fullName evidence="3">Peptide deformylase</fullName>
        <shortName evidence="3">PDF</shortName>
        <ecNumber evidence="3">3.5.1.88</ecNumber>
    </recommendedName>
    <alternativeName>
        <fullName evidence="3">Polypeptide deformylase</fullName>
    </alternativeName>
</protein>
<keyword evidence="2 3" id="KW-0408">Iron</keyword>
<dbReference type="PANTHER" id="PTHR10458:SF22">
    <property type="entry name" value="PEPTIDE DEFORMYLASE"/>
    <property type="match status" value="1"/>
</dbReference>
<organism evidence="4 5">
    <name type="scientific">Fusibacter ferrireducens</name>
    <dbReference type="NCBI Taxonomy" id="2785058"/>
    <lineage>
        <taxon>Bacteria</taxon>
        <taxon>Bacillati</taxon>
        <taxon>Bacillota</taxon>
        <taxon>Clostridia</taxon>
        <taxon>Eubacteriales</taxon>
        <taxon>Eubacteriales Family XII. Incertae Sedis</taxon>
        <taxon>Fusibacter</taxon>
    </lineage>
</organism>
<keyword evidence="3" id="KW-0479">Metal-binding</keyword>
<keyword evidence="3 4" id="KW-0378">Hydrolase</keyword>
<comment type="catalytic activity">
    <reaction evidence="3">
        <text>N-terminal N-formyl-L-methionyl-[peptide] + H2O = N-terminal L-methionyl-[peptide] + formate</text>
        <dbReference type="Rhea" id="RHEA:24420"/>
        <dbReference type="Rhea" id="RHEA-COMP:10639"/>
        <dbReference type="Rhea" id="RHEA-COMP:10640"/>
        <dbReference type="ChEBI" id="CHEBI:15377"/>
        <dbReference type="ChEBI" id="CHEBI:15740"/>
        <dbReference type="ChEBI" id="CHEBI:49298"/>
        <dbReference type="ChEBI" id="CHEBI:64731"/>
        <dbReference type="EC" id="3.5.1.88"/>
    </reaction>
</comment>
<dbReference type="Gene3D" id="3.90.45.10">
    <property type="entry name" value="Peptide deformylase"/>
    <property type="match status" value="1"/>
</dbReference>
<gene>
    <name evidence="3 4" type="primary">def</name>
    <name evidence="4" type="ORF">ISU02_00995</name>
</gene>
<accession>A0ABR9ZMI3</accession>
<comment type="function">
    <text evidence="3">Removes the formyl group from the N-terminal Met of newly synthesized proteins. Requires at least a dipeptide for an efficient rate of reaction. N-terminal L-methionine is a prerequisite for activity but the enzyme has broad specificity at other positions.</text>
</comment>
<dbReference type="GO" id="GO:0042586">
    <property type="term" value="F:peptide deformylase activity"/>
    <property type="evidence" value="ECO:0007669"/>
    <property type="project" value="UniProtKB-EC"/>
</dbReference>
<evidence type="ECO:0000256" key="3">
    <source>
        <dbReference type="HAMAP-Rule" id="MF_00163"/>
    </source>
</evidence>
<evidence type="ECO:0000256" key="1">
    <source>
        <dbReference type="ARBA" id="ARBA00010759"/>
    </source>
</evidence>
<comment type="similarity">
    <text evidence="1 3">Belongs to the polypeptide deformylase family.</text>
</comment>
<dbReference type="InterPro" id="IPR023635">
    <property type="entry name" value="Peptide_deformylase"/>
</dbReference>
<dbReference type="PRINTS" id="PR01576">
    <property type="entry name" value="PDEFORMYLASE"/>
</dbReference>
<feature type="binding site" evidence="3">
    <location>
        <position position="132"/>
    </location>
    <ligand>
        <name>Fe cation</name>
        <dbReference type="ChEBI" id="CHEBI:24875"/>
    </ligand>
</feature>
<reference evidence="4 5" key="1">
    <citation type="submission" date="2020-11" db="EMBL/GenBank/DDBJ databases">
        <title>Fusibacter basophilias sp. nov.</title>
        <authorList>
            <person name="Qiu D."/>
        </authorList>
    </citation>
    <scope>NUCLEOTIDE SEQUENCE [LARGE SCALE GENOMIC DNA]</scope>
    <source>
        <strain evidence="4 5">Q10-2</strain>
    </source>
</reference>
<evidence type="ECO:0000313" key="4">
    <source>
        <dbReference type="EMBL" id="MBF4691670.1"/>
    </source>
</evidence>
<dbReference type="NCBIfam" id="NF001159">
    <property type="entry name" value="PRK00150.1-3"/>
    <property type="match status" value="1"/>
</dbReference>
<dbReference type="HAMAP" id="MF_00163">
    <property type="entry name" value="Pep_deformylase"/>
    <property type="match status" value="1"/>
</dbReference>
<dbReference type="NCBIfam" id="TIGR00079">
    <property type="entry name" value="pept_deformyl"/>
    <property type="match status" value="1"/>
</dbReference>
<dbReference type="PIRSF" id="PIRSF004749">
    <property type="entry name" value="Pep_def"/>
    <property type="match status" value="1"/>
</dbReference>
<dbReference type="EC" id="3.5.1.88" evidence="3"/>
<feature type="active site" evidence="3">
    <location>
        <position position="133"/>
    </location>
</feature>
<dbReference type="CDD" id="cd00487">
    <property type="entry name" value="Pep_deformylase"/>
    <property type="match status" value="1"/>
</dbReference>
<keyword evidence="3" id="KW-0648">Protein biosynthesis</keyword>